<name>Q9KAI4_HALH5</name>
<keyword evidence="3" id="KW-0808">Transferase</keyword>
<dbReference type="AlphaFoldDB" id="Q9KAI4"/>
<keyword evidence="8" id="KW-1185">Reference proteome</keyword>
<comment type="similarity">
    <text evidence="1">Belongs to the UDPGP type 2 family.</text>
</comment>
<dbReference type="Pfam" id="PF00483">
    <property type="entry name" value="NTP_transferase"/>
    <property type="match status" value="1"/>
</dbReference>
<proteinExistence type="inferred from homology"/>
<dbReference type="SUPFAM" id="SSF53448">
    <property type="entry name" value="Nucleotide-diphospho-sugar transferases"/>
    <property type="match status" value="1"/>
</dbReference>
<organism evidence="7 8">
    <name type="scientific">Halalkalibacterium halodurans (strain ATCC BAA-125 / DSM 18197 / FERM 7344 / JCM 9153 / C-125)</name>
    <name type="common">Bacillus halodurans</name>
    <dbReference type="NCBI Taxonomy" id="272558"/>
    <lineage>
        <taxon>Bacteria</taxon>
        <taxon>Bacillati</taxon>
        <taxon>Bacillota</taxon>
        <taxon>Bacilli</taxon>
        <taxon>Bacillales</taxon>
        <taxon>Bacillaceae</taxon>
        <taxon>Halalkalibacterium (ex Joshi et al. 2022)</taxon>
    </lineage>
</organism>
<gene>
    <name evidence="7" type="ordered locus">BH2303</name>
</gene>
<accession>Q9KAI4</accession>
<dbReference type="CDD" id="cd02541">
    <property type="entry name" value="UGPase_prokaryotic"/>
    <property type="match status" value="1"/>
</dbReference>
<reference evidence="7 8" key="1">
    <citation type="journal article" date="2000" name="Nucleic Acids Res.">
        <title>Complete genome sequence of the alkaliphilic bacterium Bacillus halodurans and genomic sequence comparison with Bacillus subtilis.</title>
        <authorList>
            <person name="Takami H."/>
            <person name="Nakasone K."/>
            <person name="Takaki Y."/>
            <person name="Maeno G."/>
            <person name="Sasaki R."/>
            <person name="Masui N."/>
            <person name="Fuji F."/>
            <person name="Hirama C."/>
            <person name="Nakamura Y."/>
            <person name="Ogasawara N."/>
            <person name="Kuhara S."/>
            <person name="Horikoshi K."/>
        </authorList>
    </citation>
    <scope>NUCLEOTIDE SEQUENCE [LARGE SCALE GENOMIC DNA]</scope>
    <source>
        <strain evidence="8">ATCC BAA-125 / DSM 18197 / FERM 7344 / JCM 9153 / C-125</strain>
    </source>
</reference>
<dbReference type="PANTHER" id="PTHR43197:SF1">
    <property type="entry name" value="UTP--GLUCOSE-1-PHOSPHATE URIDYLYLTRANSFERASE"/>
    <property type="match status" value="1"/>
</dbReference>
<dbReference type="EC" id="2.7.7.9" evidence="2"/>
<dbReference type="InterPro" id="IPR005835">
    <property type="entry name" value="NTP_transferase_dom"/>
</dbReference>
<evidence type="ECO:0000313" key="8">
    <source>
        <dbReference type="Proteomes" id="UP000001258"/>
    </source>
</evidence>
<dbReference type="EMBL" id="BA000004">
    <property type="protein sequence ID" value="BAB06022.1"/>
    <property type="molecule type" value="Genomic_DNA"/>
</dbReference>
<dbReference type="InterPro" id="IPR005771">
    <property type="entry name" value="GalU_uridylyltTrfase_bac/arc"/>
</dbReference>
<dbReference type="Gene3D" id="3.90.550.10">
    <property type="entry name" value="Spore Coat Polysaccharide Biosynthesis Protein SpsA, Chain A"/>
    <property type="match status" value="1"/>
</dbReference>
<dbReference type="PANTHER" id="PTHR43197">
    <property type="entry name" value="UTP--GLUCOSE-1-PHOSPHATE URIDYLYLTRANSFERASE"/>
    <property type="match status" value="1"/>
</dbReference>
<dbReference type="InterPro" id="IPR029044">
    <property type="entry name" value="Nucleotide-diphossugar_trans"/>
</dbReference>
<dbReference type="OrthoDB" id="9803871at2"/>
<dbReference type="RefSeq" id="WP_010898459.1">
    <property type="nucleotide sequence ID" value="NC_002570.2"/>
</dbReference>
<evidence type="ECO:0000256" key="5">
    <source>
        <dbReference type="ARBA" id="ARBA00048128"/>
    </source>
</evidence>
<dbReference type="KEGG" id="bha:BH2303"/>
<dbReference type="HOGENOM" id="CLU_029499_1_0_9"/>
<keyword evidence="4" id="KW-0548">Nucleotidyltransferase</keyword>
<evidence type="ECO:0000259" key="6">
    <source>
        <dbReference type="Pfam" id="PF00483"/>
    </source>
</evidence>
<dbReference type="STRING" id="272558.gene:10728201"/>
<sequence>MEIKKAIIPAAGYGTRCLPITKVVPKEMFPINGKAALHYIVEEAVAAGIEEIFIILSRNRTLIMDYFDRSIELETFLKKMNKQHLLEKLALPDVTIQFIRQPHANGLGDAIRLGERFVNGEPFAVLLPDDLFISPKHTSVLAELVNVYKQYNKSIIGLQEVESELLKRYGVIAGHPLSSDEYKIENVVEKPQTNPPSNLAIVGRYIFEPAIFQKLKNIGIGKGGEVQLTDAIKALLISHTVIGKIIEGCRYDIGIEEDYQRLIQEFSEKKSST</sequence>
<dbReference type="Proteomes" id="UP000001258">
    <property type="component" value="Chromosome"/>
</dbReference>
<evidence type="ECO:0000256" key="1">
    <source>
        <dbReference type="ARBA" id="ARBA00006890"/>
    </source>
</evidence>
<evidence type="ECO:0000256" key="2">
    <source>
        <dbReference type="ARBA" id="ARBA00012415"/>
    </source>
</evidence>
<evidence type="ECO:0000256" key="4">
    <source>
        <dbReference type="ARBA" id="ARBA00022695"/>
    </source>
</evidence>
<feature type="domain" description="Nucleotidyl transferase" evidence="6">
    <location>
        <begin position="5"/>
        <end position="263"/>
    </location>
</feature>
<comment type="catalytic activity">
    <reaction evidence="5">
        <text>alpha-D-glucose 1-phosphate + UTP + H(+) = UDP-alpha-D-glucose + diphosphate</text>
        <dbReference type="Rhea" id="RHEA:19889"/>
        <dbReference type="ChEBI" id="CHEBI:15378"/>
        <dbReference type="ChEBI" id="CHEBI:33019"/>
        <dbReference type="ChEBI" id="CHEBI:46398"/>
        <dbReference type="ChEBI" id="CHEBI:58601"/>
        <dbReference type="ChEBI" id="CHEBI:58885"/>
        <dbReference type="EC" id="2.7.7.9"/>
    </reaction>
</comment>
<dbReference type="GO" id="GO:0003983">
    <property type="term" value="F:UTP:glucose-1-phosphate uridylyltransferase activity"/>
    <property type="evidence" value="ECO:0007669"/>
    <property type="project" value="UniProtKB-EC"/>
</dbReference>
<dbReference type="eggNOG" id="COG1210">
    <property type="taxonomic scope" value="Bacteria"/>
</dbReference>
<dbReference type="PIR" id="G83937">
    <property type="entry name" value="G83937"/>
</dbReference>
<evidence type="ECO:0000313" key="7">
    <source>
        <dbReference type="EMBL" id="BAB06022.1"/>
    </source>
</evidence>
<evidence type="ECO:0000256" key="3">
    <source>
        <dbReference type="ARBA" id="ARBA00022679"/>
    </source>
</evidence>
<protein>
    <recommendedName>
        <fullName evidence="2">UTP--glucose-1-phosphate uridylyltransferase</fullName>
        <ecNumber evidence="2">2.7.7.9</ecNumber>
    </recommendedName>
</protein>
<dbReference type="GO" id="GO:0006011">
    <property type="term" value="P:UDP-alpha-D-glucose metabolic process"/>
    <property type="evidence" value="ECO:0007669"/>
    <property type="project" value="InterPro"/>
</dbReference>